<gene>
    <name evidence="1" type="ORF">H9771_03235</name>
</gene>
<feature type="non-terminal residue" evidence="1">
    <location>
        <position position="1"/>
    </location>
</feature>
<dbReference type="EMBL" id="DWXX01000054">
    <property type="protein sequence ID" value="HJB58667.1"/>
    <property type="molecule type" value="Genomic_DNA"/>
</dbReference>
<proteinExistence type="predicted"/>
<name>A0A9D2MDJ2_9FIRM</name>
<sequence>PVVTRMKDFGFGGLIPPDANNGVIAGKLHGGQIIECTVSNATIYGSDAGGLVGETQGSDNKMIGCVVTSSTIIP</sequence>
<reference evidence="1" key="2">
    <citation type="submission" date="2021-04" db="EMBL/GenBank/DDBJ databases">
        <authorList>
            <person name="Gilroy R."/>
        </authorList>
    </citation>
    <scope>NUCLEOTIDE SEQUENCE</scope>
    <source>
        <strain evidence="1">ChiHjej9B8-13557</strain>
    </source>
</reference>
<dbReference type="Proteomes" id="UP000824211">
    <property type="component" value="Unassembled WGS sequence"/>
</dbReference>
<organism evidence="1 2">
    <name type="scientific">Candidatus Faecalibacterium faecipullorum</name>
    <dbReference type="NCBI Taxonomy" id="2838578"/>
    <lineage>
        <taxon>Bacteria</taxon>
        <taxon>Bacillati</taxon>
        <taxon>Bacillota</taxon>
        <taxon>Clostridia</taxon>
        <taxon>Eubacteriales</taxon>
        <taxon>Oscillospiraceae</taxon>
        <taxon>Faecalibacterium</taxon>
    </lineage>
</organism>
<comment type="caution">
    <text evidence="1">The sequence shown here is derived from an EMBL/GenBank/DDBJ whole genome shotgun (WGS) entry which is preliminary data.</text>
</comment>
<reference evidence="1" key="1">
    <citation type="journal article" date="2021" name="PeerJ">
        <title>Extensive microbial diversity within the chicken gut microbiome revealed by metagenomics and culture.</title>
        <authorList>
            <person name="Gilroy R."/>
            <person name="Ravi A."/>
            <person name="Getino M."/>
            <person name="Pursley I."/>
            <person name="Horton D.L."/>
            <person name="Alikhan N.F."/>
            <person name="Baker D."/>
            <person name="Gharbi K."/>
            <person name="Hall N."/>
            <person name="Watson M."/>
            <person name="Adriaenssens E.M."/>
            <person name="Foster-Nyarko E."/>
            <person name="Jarju S."/>
            <person name="Secka A."/>
            <person name="Antonio M."/>
            <person name="Oren A."/>
            <person name="Chaudhuri R.R."/>
            <person name="La Ragione R."/>
            <person name="Hildebrand F."/>
            <person name="Pallen M.J."/>
        </authorList>
    </citation>
    <scope>NUCLEOTIDE SEQUENCE</scope>
    <source>
        <strain evidence="1">ChiHjej9B8-13557</strain>
    </source>
</reference>
<protein>
    <submittedName>
        <fullName evidence="1">Uncharacterized protein</fullName>
    </submittedName>
</protein>
<evidence type="ECO:0000313" key="1">
    <source>
        <dbReference type="EMBL" id="HJB58667.1"/>
    </source>
</evidence>
<dbReference type="AlphaFoldDB" id="A0A9D2MDJ2"/>
<accession>A0A9D2MDJ2</accession>
<evidence type="ECO:0000313" key="2">
    <source>
        <dbReference type="Proteomes" id="UP000824211"/>
    </source>
</evidence>